<dbReference type="InterPro" id="IPR001005">
    <property type="entry name" value="SANT/Myb"/>
</dbReference>
<sequence>MREWESAPLPIREDTDDDEDFDHVDMVPEAVEVEEVEVTRPQRKVNKIWTPEEEEALAKAWIKISVDKEVGDRQTREGFWKRVLKYYKTLMPRTQRTKDQLNLKWTPMHASIAAFNDYFQQAVRLKESGCNDLQVFERANLDFEKQFRKAFSHSKAWYILKDQPKWKEQPLVSQTQESTGSSKKRKSSEPSSAQTPTNEMPINVEDFDCDLPNLNENPTLSRQSRGKKKANSEDSSRSSMRDTLASYTAEKQSLLQAQLEVQKKKDAEYFKFIDGEVYNRDMKFVMEPHDNTLDPAFKEFVINRKREICAQHGWPCSL</sequence>
<dbReference type="AlphaFoldDB" id="A0A2U1KCY0"/>
<dbReference type="Pfam" id="PF14303">
    <property type="entry name" value="NAM-associated"/>
    <property type="match status" value="1"/>
</dbReference>
<keyword evidence="3" id="KW-0238">DNA-binding</keyword>
<organism evidence="3 4">
    <name type="scientific">Artemisia annua</name>
    <name type="common">Sweet wormwood</name>
    <dbReference type="NCBI Taxonomy" id="35608"/>
    <lineage>
        <taxon>Eukaryota</taxon>
        <taxon>Viridiplantae</taxon>
        <taxon>Streptophyta</taxon>
        <taxon>Embryophyta</taxon>
        <taxon>Tracheophyta</taxon>
        <taxon>Spermatophyta</taxon>
        <taxon>Magnoliopsida</taxon>
        <taxon>eudicotyledons</taxon>
        <taxon>Gunneridae</taxon>
        <taxon>Pentapetalae</taxon>
        <taxon>asterids</taxon>
        <taxon>campanulids</taxon>
        <taxon>Asterales</taxon>
        <taxon>Asteraceae</taxon>
        <taxon>Asteroideae</taxon>
        <taxon>Anthemideae</taxon>
        <taxon>Artemisiinae</taxon>
        <taxon>Artemisia</taxon>
    </lineage>
</organism>
<feature type="compositionally biased region" description="Basic and acidic residues" evidence="1">
    <location>
        <begin position="230"/>
        <end position="240"/>
    </location>
</feature>
<proteinExistence type="predicted"/>
<feature type="domain" description="Myb-like" evidence="2">
    <location>
        <begin position="49"/>
        <end position="109"/>
    </location>
</feature>
<evidence type="ECO:0000313" key="3">
    <source>
        <dbReference type="EMBL" id="PWA34624.1"/>
    </source>
</evidence>
<dbReference type="Proteomes" id="UP000245207">
    <property type="component" value="Unassembled WGS sequence"/>
</dbReference>
<name>A0A2U1KCY0_ARTAN</name>
<feature type="region of interest" description="Disordered" evidence="1">
    <location>
        <begin position="169"/>
        <end position="244"/>
    </location>
</feature>
<accession>A0A2U1KCY0</accession>
<gene>
    <name evidence="3" type="ORF">CTI12_AA617260</name>
</gene>
<dbReference type="PANTHER" id="PTHR45023">
    <property type="match status" value="1"/>
</dbReference>
<feature type="compositionally biased region" description="Polar residues" evidence="1">
    <location>
        <begin position="171"/>
        <end position="180"/>
    </location>
</feature>
<comment type="caution">
    <text evidence="3">The sequence shown here is derived from an EMBL/GenBank/DDBJ whole genome shotgun (WGS) entry which is preliminary data.</text>
</comment>
<evidence type="ECO:0000256" key="1">
    <source>
        <dbReference type="SAM" id="MobiDB-lite"/>
    </source>
</evidence>
<feature type="compositionally biased region" description="Polar residues" evidence="1">
    <location>
        <begin position="214"/>
        <end position="223"/>
    </location>
</feature>
<feature type="region of interest" description="Disordered" evidence="1">
    <location>
        <begin position="1"/>
        <end position="20"/>
    </location>
</feature>
<protein>
    <submittedName>
        <fullName evidence="3">Myb-like domain, Myb/SANT-like DNA-binding domain protein</fullName>
    </submittedName>
</protein>
<dbReference type="PANTHER" id="PTHR45023:SF13">
    <property type="entry name" value="PUTATIVE-RELATED"/>
    <property type="match status" value="1"/>
</dbReference>
<dbReference type="PROSITE" id="PS50090">
    <property type="entry name" value="MYB_LIKE"/>
    <property type="match status" value="1"/>
</dbReference>
<dbReference type="OrthoDB" id="1225588at2759"/>
<evidence type="ECO:0000259" key="2">
    <source>
        <dbReference type="PROSITE" id="PS50090"/>
    </source>
</evidence>
<keyword evidence="4" id="KW-1185">Reference proteome</keyword>
<dbReference type="GO" id="GO:0003677">
    <property type="term" value="F:DNA binding"/>
    <property type="evidence" value="ECO:0007669"/>
    <property type="project" value="UniProtKB-KW"/>
</dbReference>
<dbReference type="EMBL" id="PKPP01022019">
    <property type="protein sequence ID" value="PWA34624.1"/>
    <property type="molecule type" value="Genomic_DNA"/>
</dbReference>
<dbReference type="InterPro" id="IPR029466">
    <property type="entry name" value="NAM-associated_C"/>
</dbReference>
<evidence type="ECO:0000313" key="4">
    <source>
        <dbReference type="Proteomes" id="UP000245207"/>
    </source>
</evidence>
<reference evidence="3 4" key="1">
    <citation type="journal article" date="2018" name="Mol. Plant">
        <title>The genome of Artemisia annua provides insight into the evolution of Asteraceae family and artemisinin biosynthesis.</title>
        <authorList>
            <person name="Shen Q."/>
            <person name="Zhang L."/>
            <person name="Liao Z."/>
            <person name="Wang S."/>
            <person name="Yan T."/>
            <person name="Shi P."/>
            <person name="Liu M."/>
            <person name="Fu X."/>
            <person name="Pan Q."/>
            <person name="Wang Y."/>
            <person name="Lv Z."/>
            <person name="Lu X."/>
            <person name="Zhang F."/>
            <person name="Jiang W."/>
            <person name="Ma Y."/>
            <person name="Chen M."/>
            <person name="Hao X."/>
            <person name="Li L."/>
            <person name="Tang Y."/>
            <person name="Lv G."/>
            <person name="Zhou Y."/>
            <person name="Sun X."/>
            <person name="Brodelius P.E."/>
            <person name="Rose J.K.C."/>
            <person name="Tang K."/>
        </authorList>
    </citation>
    <scope>NUCLEOTIDE SEQUENCE [LARGE SCALE GENOMIC DNA]</scope>
    <source>
        <strain evidence="4">cv. Huhao1</strain>
        <tissue evidence="3">Leaf</tissue>
    </source>
</reference>